<dbReference type="InterPro" id="IPR051693">
    <property type="entry name" value="UPF0046_metallophosphoest"/>
</dbReference>
<sequence>MRGVLRKKSRVLLYRNFGAEACTCSQPESVLALGSTFSFQAFKDENQRMKLVVISDTHGMHEKIPHIPDGDVLIHAGDSMGKGTLEQLEALNEWLGRQPHRHKILVAGNHDWCFQDDPEEARRRVTNAIYLEDSGTEIEGIRFWGSPWTPVFFDWAFNLPRGDALAERWAAIPDNTDVLITHGPPMNILDKVGERFGGQHVGCEALAERLTQLKLRAHLFGHIHESYGREEIGRCLYVNASTCNGQFKPDNEPVVVDVGAA</sequence>
<dbReference type="Gene3D" id="3.60.21.10">
    <property type="match status" value="1"/>
</dbReference>
<dbReference type="GO" id="GO:0016787">
    <property type="term" value="F:hydrolase activity"/>
    <property type="evidence" value="ECO:0007669"/>
    <property type="project" value="InterPro"/>
</dbReference>
<accession>A0A1I4MB05</accession>
<evidence type="ECO:0000313" key="2">
    <source>
        <dbReference type="EMBL" id="SFM00379.1"/>
    </source>
</evidence>
<organism evidence="2 3">
    <name type="scientific">Marinobacter zhejiangensis</name>
    <dbReference type="NCBI Taxonomy" id="488535"/>
    <lineage>
        <taxon>Bacteria</taxon>
        <taxon>Pseudomonadati</taxon>
        <taxon>Pseudomonadota</taxon>
        <taxon>Gammaproteobacteria</taxon>
        <taxon>Pseudomonadales</taxon>
        <taxon>Marinobacteraceae</taxon>
        <taxon>Marinobacter</taxon>
    </lineage>
</organism>
<dbReference type="Pfam" id="PF00149">
    <property type="entry name" value="Metallophos"/>
    <property type="match status" value="1"/>
</dbReference>
<dbReference type="InterPro" id="IPR029052">
    <property type="entry name" value="Metallo-depent_PP-like"/>
</dbReference>
<gene>
    <name evidence="2" type="ORF">SAMN04487963_0964</name>
</gene>
<dbReference type="EMBL" id="FOUE01000001">
    <property type="protein sequence ID" value="SFM00379.1"/>
    <property type="molecule type" value="Genomic_DNA"/>
</dbReference>
<dbReference type="PANTHER" id="PTHR12905">
    <property type="entry name" value="METALLOPHOSPHOESTERASE"/>
    <property type="match status" value="1"/>
</dbReference>
<dbReference type="PANTHER" id="PTHR12905:SF0">
    <property type="entry name" value="CALCINEURIN-LIKE PHOSPHOESTERASE DOMAIN-CONTAINING PROTEIN"/>
    <property type="match status" value="1"/>
</dbReference>
<dbReference type="SUPFAM" id="SSF56300">
    <property type="entry name" value="Metallo-dependent phosphatases"/>
    <property type="match status" value="1"/>
</dbReference>
<dbReference type="InterPro" id="IPR004843">
    <property type="entry name" value="Calcineurin-like_PHP"/>
</dbReference>
<dbReference type="STRING" id="488535.SAMN04487963_0964"/>
<dbReference type="Proteomes" id="UP000198519">
    <property type="component" value="Unassembled WGS sequence"/>
</dbReference>
<dbReference type="CDD" id="cd07379">
    <property type="entry name" value="MPP_239FB"/>
    <property type="match status" value="1"/>
</dbReference>
<name>A0A1I4MB05_9GAMM</name>
<dbReference type="AlphaFoldDB" id="A0A1I4MB05"/>
<evidence type="ECO:0000313" key="3">
    <source>
        <dbReference type="Proteomes" id="UP000198519"/>
    </source>
</evidence>
<feature type="domain" description="Calcineurin-like phosphoesterase" evidence="1">
    <location>
        <begin position="49"/>
        <end position="225"/>
    </location>
</feature>
<protein>
    <submittedName>
        <fullName evidence="2">Predicted phosphoesterase</fullName>
    </submittedName>
</protein>
<proteinExistence type="predicted"/>
<evidence type="ECO:0000259" key="1">
    <source>
        <dbReference type="Pfam" id="PF00149"/>
    </source>
</evidence>
<keyword evidence="3" id="KW-1185">Reference proteome</keyword>
<reference evidence="3" key="1">
    <citation type="submission" date="2016-10" db="EMBL/GenBank/DDBJ databases">
        <authorList>
            <person name="Varghese N."/>
            <person name="Submissions S."/>
        </authorList>
    </citation>
    <scope>NUCLEOTIDE SEQUENCE [LARGE SCALE GENOMIC DNA]</scope>
    <source>
        <strain evidence="3">CGMCC 1.7061</strain>
    </source>
</reference>